<keyword evidence="4 7" id="KW-0812">Transmembrane</keyword>
<dbReference type="AlphaFoldDB" id="A0A401FYY9"/>
<feature type="transmembrane region" description="Helical" evidence="7">
    <location>
        <begin position="307"/>
        <end position="328"/>
    </location>
</feature>
<evidence type="ECO:0000313" key="10">
    <source>
        <dbReference type="Proteomes" id="UP000288096"/>
    </source>
</evidence>
<dbReference type="GO" id="GO:0016413">
    <property type="term" value="F:O-acetyltransferase activity"/>
    <property type="evidence" value="ECO:0007669"/>
    <property type="project" value="TreeGrafter"/>
</dbReference>
<evidence type="ECO:0000259" key="8">
    <source>
        <dbReference type="Pfam" id="PF01757"/>
    </source>
</evidence>
<feature type="transmembrane region" description="Helical" evidence="7">
    <location>
        <begin position="189"/>
        <end position="205"/>
    </location>
</feature>
<evidence type="ECO:0000256" key="4">
    <source>
        <dbReference type="ARBA" id="ARBA00022692"/>
    </source>
</evidence>
<keyword evidence="3" id="KW-1003">Cell membrane</keyword>
<dbReference type="Pfam" id="PF01757">
    <property type="entry name" value="Acyl_transf_3"/>
    <property type="match status" value="1"/>
</dbReference>
<feature type="transmembrane region" description="Helical" evidence="7">
    <location>
        <begin position="48"/>
        <end position="65"/>
    </location>
</feature>
<feature type="transmembrane region" description="Helical" evidence="7">
    <location>
        <begin position="241"/>
        <end position="258"/>
    </location>
</feature>
<accession>A0A401FYY9</accession>
<sequence>MTEELSEKIKSVQMVLIFLIVYLHGYHLMPYKTDSVNIFVQNLVSQEIARIAVPLFFMISGYLFFIGNHQGWQTYPEKWRRRCKTLLVPYILWSAIGLLVYWLLQKIPFAGPYFSHKLIKDYSFQELLLTLLWQPVPYQLWFIRDLMFYTLLTPLIHALSVRSSAIAVLFIVFLWIFGPDAPGMELHFLAFYWTGCFFAIHHINISDTRHRQFSRGLAILWGILVCMNACAQAAQITLPGLIHRVTILTGISAFWYNFDFMENIFRKKSISRFIPFSFFIFVFHEPMLTALKKPALALAGSPENFAITRYLACPLMTFLVSIWTGMMLRRFFRPVYDILTGGR</sequence>
<evidence type="ECO:0000313" key="9">
    <source>
        <dbReference type="EMBL" id="GBC62212.1"/>
    </source>
</evidence>
<comment type="caution">
    <text evidence="9">The sequence shown here is derived from an EMBL/GenBank/DDBJ whole genome shotgun (WGS) entry which is preliminary data.</text>
</comment>
<protein>
    <submittedName>
        <fullName evidence="9">Acyltransferase</fullName>
    </submittedName>
</protein>
<organism evidence="9 10">
    <name type="scientific">Desulfonema ishimotonii</name>
    <dbReference type="NCBI Taxonomy" id="45657"/>
    <lineage>
        <taxon>Bacteria</taxon>
        <taxon>Pseudomonadati</taxon>
        <taxon>Thermodesulfobacteriota</taxon>
        <taxon>Desulfobacteria</taxon>
        <taxon>Desulfobacterales</taxon>
        <taxon>Desulfococcaceae</taxon>
        <taxon>Desulfonema</taxon>
    </lineage>
</organism>
<dbReference type="GO" id="GO:0005886">
    <property type="term" value="C:plasma membrane"/>
    <property type="evidence" value="ECO:0007669"/>
    <property type="project" value="UniProtKB-SubCell"/>
</dbReference>
<feature type="transmembrane region" description="Helical" evidence="7">
    <location>
        <begin position="124"/>
        <end position="143"/>
    </location>
</feature>
<dbReference type="PANTHER" id="PTHR40074">
    <property type="entry name" value="O-ACETYLTRANSFERASE WECH"/>
    <property type="match status" value="1"/>
</dbReference>
<evidence type="ECO:0000256" key="7">
    <source>
        <dbReference type="SAM" id="Phobius"/>
    </source>
</evidence>
<reference evidence="10" key="1">
    <citation type="submission" date="2017-11" db="EMBL/GenBank/DDBJ databases">
        <authorList>
            <person name="Watanabe M."/>
            <person name="Kojima H."/>
        </authorList>
    </citation>
    <scope>NUCLEOTIDE SEQUENCE [LARGE SCALE GENOMIC DNA]</scope>
    <source>
        <strain evidence="10">Tokyo 01</strain>
    </source>
</reference>
<keyword evidence="6 7" id="KW-0472">Membrane</keyword>
<proteinExistence type="inferred from homology"/>
<dbReference type="PANTHER" id="PTHR40074:SF2">
    <property type="entry name" value="O-ACETYLTRANSFERASE WECH"/>
    <property type="match status" value="1"/>
</dbReference>
<evidence type="ECO:0000256" key="1">
    <source>
        <dbReference type="ARBA" id="ARBA00004651"/>
    </source>
</evidence>
<evidence type="ECO:0000256" key="3">
    <source>
        <dbReference type="ARBA" id="ARBA00022475"/>
    </source>
</evidence>
<feature type="domain" description="Acyltransferase 3" evidence="8">
    <location>
        <begin position="12"/>
        <end position="324"/>
    </location>
</feature>
<comment type="similarity">
    <text evidence="2">Belongs to the acyltransferase 3 family.</text>
</comment>
<feature type="transmembrane region" description="Helical" evidence="7">
    <location>
        <begin position="217"/>
        <end position="235"/>
    </location>
</feature>
<feature type="transmembrane region" description="Helical" evidence="7">
    <location>
        <begin position="86"/>
        <end position="104"/>
    </location>
</feature>
<keyword evidence="5 7" id="KW-1133">Transmembrane helix</keyword>
<evidence type="ECO:0000256" key="5">
    <source>
        <dbReference type="ARBA" id="ARBA00022989"/>
    </source>
</evidence>
<keyword evidence="9" id="KW-0012">Acyltransferase</keyword>
<evidence type="ECO:0000256" key="2">
    <source>
        <dbReference type="ARBA" id="ARBA00007400"/>
    </source>
</evidence>
<dbReference type="InterPro" id="IPR002656">
    <property type="entry name" value="Acyl_transf_3_dom"/>
</dbReference>
<comment type="subcellular location">
    <subcellularLocation>
        <location evidence="1">Cell membrane</location>
        <topology evidence="1">Multi-pass membrane protein</topology>
    </subcellularLocation>
</comment>
<gene>
    <name evidence="9" type="ORF">DENIS_3181</name>
</gene>
<dbReference type="EMBL" id="BEXT01000001">
    <property type="protein sequence ID" value="GBC62212.1"/>
    <property type="molecule type" value="Genomic_DNA"/>
</dbReference>
<reference evidence="10" key="2">
    <citation type="submission" date="2019-01" db="EMBL/GenBank/DDBJ databases">
        <title>Genome sequence of Desulfonema ishimotonii strain Tokyo 01.</title>
        <authorList>
            <person name="Fukui M."/>
        </authorList>
    </citation>
    <scope>NUCLEOTIDE SEQUENCE [LARGE SCALE GENOMIC DNA]</scope>
    <source>
        <strain evidence="10">Tokyo 01</strain>
    </source>
</reference>
<dbReference type="Proteomes" id="UP000288096">
    <property type="component" value="Unassembled WGS sequence"/>
</dbReference>
<evidence type="ECO:0000256" key="6">
    <source>
        <dbReference type="ARBA" id="ARBA00023136"/>
    </source>
</evidence>
<keyword evidence="9" id="KW-0808">Transferase</keyword>
<name>A0A401FYY9_9BACT</name>
<dbReference type="GO" id="GO:0009246">
    <property type="term" value="P:enterobacterial common antigen biosynthetic process"/>
    <property type="evidence" value="ECO:0007669"/>
    <property type="project" value="TreeGrafter"/>
</dbReference>
<keyword evidence="10" id="KW-1185">Reference proteome</keyword>
<feature type="transmembrane region" description="Helical" evidence="7">
    <location>
        <begin position="155"/>
        <end position="177"/>
    </location>
</feature>
<feature type="transmembrane region" description="Helical" evidence="7">
    <location>
        <begin position="12"/>
        <end position="28"/>
    </location>
</feature>
<feature type="transmembrane region" description="Helical" evidence="7">
    <location>
        <begin position="270"/>
        <end position="287"/>
    </location>
</feature>